<gene>
    <name evidence="2" type="ORF">OIU79_007099</name>
</gene>
<evidence type="ECO:0000313" key="3">
    <source>
        <dbReference type="Proteomes" id="UP001151532"/>
    </source>
</evidence>
<keyword evidence="3" id="KW-1185">Reference proteome</keyword>
<evidence type="ECO:0000256" key="1">
    <source>
        <dbReference type="SAM" id="MobiDB-lite"/>
    </source>
</evidence>
<sequence>MTNNLESKCIATVNGLADMGAESSKKTASASEFFPSSKKKDEVKKKKKQFNEGESKLAVGNEGERKGGNEIKSCEIWSKSHPSGSCASCCLVLDSREIRNSMHLDNETTWGEEFGSQVEKRFG</sequence>
<proteinExistence type="predicted"/>
<reference evidence="2" key="1">
    <citation type="submission" date="2022-11" db="EMBL/GenBank/DDBJ databases">
        <authorList>
            <person name="Hyden B.L."/>
            <person name="Feng K."/>
            <person name="Yates T."/>
            <person name="Jawdy S."/>
            <person name="Smart L.B."/>
            <person name="Muchero W."/>
        </authorList>
    </citation>
    <scope>NUCLEOTIDE SEQUENCE</scope>
    <source>
        <tissue evidence="2">Shoot tip</tissue>
    </source>
</reference>
<organism evidence="2 3">
    <name type="scientific">Salix purpurea</name>
    <name type="common">Purple osier willow</name>
    <dbReference type="NCBI Taxonomy" id="77065"/>
    <lineage>
        <taxon>Eukaryota</taxon>
        <taxon>Viridiplantae</taxon>
        <taxon>Streptophyta</taxon>
        <taxon>Embryophyta</taxon>
        <taxon>Tracheophyta</taxon>
        <taxon>Spermatophyta</taxon>
        <taxon>Magnoliopsida</taxon>
        <taxon>eudicotyledons</taxon>
        <taxon>Gunneridae</taxon>
        <taxon>Pentapetalae</taxon>
        <taxon>rosids</taxon>
        <taxon>fabids</taxon>
        <taxon>Malpighiales</taxon>
        <taxon>Salicaceae</taxon>
        <taxon>Saliceae</taxon>
        <taxon>Salix</taxon>
    </lineage>
</organism>
<dbReference type="AlphaFoldDB" id="A0A9Q0TX45"/>
<dbReference type="Proteomes" id="UP001151532">
    <property type="component" value="Chromosome 10"/>
</dbReference>
<protein>
    <submittedName>
        <fullName evidence="2">Uncharacterized protein</fullName>
    </submittedName>
</protein>
<accession>A0A9Q0TX45</accession>
<dbReference type="EMBL" id="JAPFFK010000014">
    <property type="protein sequence ID" value="KAJ6719373.1"/>
    <property type="molecule type" value="Genomic_DNA"/>
</dbReference>
<evidence type="ECO:0000313" key="2">
    <source>
        <dbReference type="EMBL" id="KAJ6719373.1"/>
    </source>
</evidence>
<comment type="caution">
    <text evidence="2">The sequence shown here is derived from an EMBL/GenBank/DDBJ whole genome shotgun (WGS) entry which is preliminary data.</text>
</comment>
<feature type="region of interest" description="Disordered" evidence="1">
    <location>
        <begin position="20"/>
        <end position="68"/>
    </location>
</feature>
<reference evidence="2" key="2">
    <citation type="journal article" date="2023" name="Int. J. Mol. Sci.">
        <title>De Novo Assembly and Annotation of 11 Diverse Shrub Willow (Salix) Genomes Reveals Novel Gene Organization in Sex-Linked Regions.</title>
        <authorList>
            <person name="Hyden B."/>
            <person name="Feng K."/>
            <person name="Yates T.B."/>
            <person name="Jawdy S."/>
            <person name="Cereghino C."/>
            <person name="Smart L.B."/>
            <person name="Muchero W."/>
        </authorList>
    </citation>
    <scope>NUCLEOTIDE SEQUENCE</scope>
    <source>
        <tissue evidence="2">Shoot tip</tissue>
    </source>
</reference>
<name>A0A9Q0TX45_SALPP</name>
<feature type="compositionally biased region" description="Basic and acidic residues" evidence="1">
    <location>
        <begin position="38"/>
        <end position="55"/>
    </location>
</feature>